<evidence type="ECO:0000313" key="2">
    <source>
        <dbReference type="Proteomes" id="UP000612362"/>
    </source>
</evidence>
<sequence>MSPNNVEAWSEEEDAIMRAHYTAMPQAELMKALPHRAWYRICDRAQVLGLRRAVPFRGRAPINTYHRTMRYDDLEAIMGLVQTDEEKERVCHLVNTLAQETMRGNLSIRWLLPLDLISYASVDNDASSVSSNALLLNLSDLTYGSRHQA</sequence>
<reference evidence="1" key="1">
    <citation type="submission" date="2020-10" db="EMBL/GenBank/DDBJ databases">
        <title>Taxonomic study of unclassified bacteria belonging to the class Ktedonobacteria.</title>
        <authorList>
            <person name="Yabe S."/>
            <person name="Wang C.M."/>
            <person name="Zheng Y."/>
            <person name="Sakai Y."/>
            <person name="Cavaletti L."/>
            <person name="Monciardini P."/>
            <person name="Donadio S."/>
        </authorList>
    </citation>
    <scope>NUCLEOTIDE SEQUENCE</scope>
    <source>
        <strain evidence="1">SOSP1-1</strain>
    </source>
</reference>
<protein>
    <submittedName>
        <fullName evidence="1">Uncharacterized protein</fullName>
    </submittedName>
</protein>
<organism evidence="1 2">
    <name type="scientific">Ktedonospora formicarum</name>
    <dbReference type="NCBI Taxonomy" id="2778364"/>
    <lineage>
        <taxon>Bacteria</taxon>
        <taxon>Bacillati</taxon>
        <taxon>Chloroflexota</taxon>
        <taxon>Ktedonobacteria</taxon>
        <taxon>Ktedonobacterales</taxon>
        <taxon>Ktedonobacteraceae</taxon>
        <taxon>Ktedonospora</taxon>
    </lineage>
</organism>
<name>A0A8J3I2A4_9CHLR</name>
<evidence type="ECO:0000313" key="1">
    <source>
        <dbReference type="EMBL" id="GHO44932.1"/>
    </source>
</evidence>
<dbReference type="Proteomes" id="UP000612362">
    <property type="component" value="Unassembled WGS sequence"/>
</dbReference>
<dbReference type="EMBL" id="BNJF01000001">
    <property type="protein sequence ID" value="GHO44932.1"/>
    <property type="molecule type" value="Genomic_DNA"/>
</dbReference>
<proteinExistence type="predicted"/>
<keyword evidence="2" id="KW-1185">Reference proteome</keyword>
<gene>
    <name evidence="1" type="ORF">KSX_30950</name>
</gene>
<comment type="caution">
    <text evidence="1">The sequence shown here is derived from an EMBL/GenBank/DDBJ whole genome shotgun (WGS) entry which is preliminary data.</text>
</comment>
<dbReference type="AlphaFoldDB" id="A0A8J3I2A4"/>
<accession>A0A8J3I2A4</accession>